<dbReference type="AlphaFoldDB" id="A0A3D9YW91"/>
<dbReference type="RefSeq" id="WP_115836440.1">
    <property type="nucleotide sequence ID" value="NZ_CP025086.1"/>
</dbReference>
<proteinExistence type="predicted"/>
<comment type="caution">
    <text evidence="1">The sequence shown here is derived from an EMBL/GenBank/DDBJ whole genome shotgun (WGS) entry which is preliminary data.</text>
</comment>
<name>A0A3D9YW91_9HYPH</name>
<reference evidence="1 2" key="1">
    <citation type="submission" date="2018-08" db="EMBL/GenBank/DDBJ databases">
        <title>Genomic Encyclopedia of Type Strains, Phase IV (KMG-IV): sequencing the most valuable type-strain genomes for metagenomic binning, comparative biology and taxonomic classification.</title>
        <authorList>
            <person name="Goeker M."/>
        </authorList>
    </citation>
    <scope>NUCLEOTIDE SEQUENCE [LARGE SCALE GENOMIC DNA]</scope>
    <source>
        <strain evidence="1 2">BW863</strain>
    </source>
</reference>
<dbReference type="EMBL" id="QUMO01000003">
    <property type="protein sequence ID" value="REF85833.1"/>
    <property type="molecule type" value="Genomic_DNA"/>
</dbReference>
<dbReference type="Gene3D" id="3.30.530.20">
    <property type="match status" value="1"/>
</dbReference>
<sequence length="189" mass="20514">MKMRSGRERTKTLASRGLGFCVALCVVQPSISSAHGAAPKKIEEKIDIAAKPEVVWGLIHDFAKISTWNPAVASSVPASDPDQGQERILTLAKGGKITDAQTDYDAKQMTYSYRRVDDDVKVFPVSFYSATITVTPTATGSGVDWIGRFYRGDTSNEPPPGLDDPDAIKAMTDFFDAGLKNLKTLAEKK</sequence>
<evidence type="ECO:0000313" key="2">
    <source>
        <dbReference type="Proteomes" id="UP000256900"/>
    </source>
</evidence>
<dbReference type="InterPro" id="IPR019587">
    <property type="entry name" value="Polyketide_cyclase/dehydratase"/>
</dbReference>
<dbReference type="SUPFAM" id="SSF55961">
    <property type="entry name" value="Bet v1-like"/>
    <property type="match status" value="1"/>
</dbReference>
<dbReference type="CDD" id="cd07821">
    <property type="entry name" value="PYR_PYL_RCAR_like"/>
    <property type="match status" value="1"/>
</dbReference>
<keyword evidence="2" id="KW-1185">Reference proteome</keyword>
<evidence type="ECO:0000313" key="1">
    <source>
        <dbReference type="EMBL" id="REF85833.1"/>
    </source>
</evidence>
<dbReference type="InterPro" id="IPR023393">
    <property type="entry name" value="START-like_dom_sf"/>
</dbReference>
<organism evidence="1 2">
    <name type="scientific">Methylovirgula ligni</name>
    <dbReference type="NCBI Taxonomy" id="569860"/>
    <lineage>
        <taxon>Bacteria</taxon>
        <taxon>Pseudomonadati</taxon>
        <taxon>Pseudomonadota</taxon>
        <taxon>Alphaproteobacteria</taxon>
        <taxon>Hyphomicrobiales</taxon>
        <taxon>Beijerinckiaceae</taxon>
        <taxon>Methylovirgula</taxon>
    </lineage>
</organism>
<protein>
    <submittedName>
        <fullName evidence="1">MxaD protein</fullName>
    </submittedName>
</protein>
<accession>A0A3D9YW91</accession>
<dbReference type="Pfam" id="PF10604">
    <property type="entry name" value="Polyketide_cyc2"/>
    <property type="match status" value="1"/>
</dbReference>
<dbReference type="PANTHER" id="PTHR39332:SF7">
    <property type="entry name" value="SRPBCC FAMILY PROTEIN"/>
    <property type="match status" value="1"/>
</dbReference>
<dbReference type="Proteomes" id="UP000256900">
    <property type="component" value="Unassembled WGS sequence"/>
</dbReference>
<gene>
    <name evidence="1" type="ORF">DES32_1869</name>
</gene>
<dbReference type="PANTHER" id="PTHR39332">
    <property type="entry name" value="BLL4707 PROTEIN"/>
    <property type="match status" value="1"/>
</dbReference>
<dbReference type="OrthoDB" id="1364128at2"/>